<gene>
    <name evidence="3" type="ORF">PFISCL1PPCAC_28560</name>
    <name evidence="2" type="ORF">PFISCL1PPCAC_9667</name>
</gene>
<proteinExistence type="predicted"/>
<comment type="caution">
    <text evidence="2">The sequence shown here is derived from an EMBL/GenBank/DDBJ whole genome shotgun (WGS) entry which is preliminary data.</text>
</comment>
<keyword evidence="4" id="KW-1185">Reference proteome</keyword>
<evidence type="ECO:0000313" key="2">
    <source>
        <dbReference type="EMBL" id="GMT18370.1"/>
    </source>
</evidence>
<reference evidence="2" key="1">
    <citation type="submission" date="2023-10" db="EMBL/GenBank/DDBJ databases">
        <title>Genome assembly of Pristionchus species.</title>
        <authorList>
            <person name="Yoshida K."/>
            <person name="Sommer R.J."/>
        </authorList>
    </citation>
    <scope>NUCLEOTIDE SEQUENCE</scope>
    <source>
        <strain evidence="2">RS5133</strain>
    </source>
</reference>
<evidence type="ECO:0000256" key="1">
    <source>
        <dbReference type="SAM" id="MobiDB-lite"/>
    </source>
</evidence>
<name>A0AAV5VIC1_9BILA</name>
<organism evidence="2 4">
    <name type="scientific">Pristionchus fissidentatus</name>
    <dbReference type="NCBI Taxonomy" id="1538716"/>
    <lineage>
        <taxon>Eukaryota</taxon>
        <taxon>Metazoa</taxon>
        <taxon>Ecdysozoa</taxon>
        <taxon>Nematoda</taxon>
        <taxon>Chromadorea</taxon>
        <taxon>Rhabditida</taxon>
        <taxon>Rhabditina</taxon>
        <taxon>Diplogasteromorpha</taxon>
        <taxon>Diplogasteroidea</taxon>
        <taxon>Neodiplogasteridae</taxon>
        <taxon>Pristionchus</taxon>
    </lineage>
</organism>
<sequence length="167" mass="19669">DGFPTCGAYLCADASPRKGQRRHRQESLRRFPPLQGPRQPQDERARRAAGWQDVRLVRLRTQQGSALLRRLAQAHRHDQHPPGVFRGREERHVRSVRLQADGLSPTLRWKPQECLEAPPICRCLRQGRLRRRHCRLRGRRPQARIPRQERRIPEVDQVFTVLLVDRL</sequence>
<evidence type="ECO:0000313" key="4">
    <source>
        <dbReference type="Proteomes" id="UP001432322"/>
    </source>
</evidence>
<dbReference type="AlphaFoldDB" id="A0AAV5VIC1"/>
<dbReference type="EMBL" id="BTSY01000085">
    <property type="protein sequence ID" value="GMT37263.1"/>
    <property type="molecule type" value="Genomic_DNA"/>
</dbReference>
<evidence type="ECO:0000313" key="3">
    <source>
        <dbReference type="EMBL" id="GMT37263.1"/>
    </source>
</evidence>
<feature type="non-terminal residue" evidence="2">
    <location>
        <position position="1"/>
    </location>
</feature>
<accession>A0AAV5VIC1</accession>
<dbReference type="Proteomes" id="UP001432322">
    <property type="component" value="Unassembled WGS sequence"/>
</dbReference>
<feature type="region of interest" description="Disordered" evidence="1">
    <location>
        <begin position="15"/>
        <end position="49"/>
    </location>
</feature>
<dbReference type="EMBL" id="BTSY01000003">
    <property type="protein sequence ID" value="GMT18370.1"/>
    <property type="molecule type" value="Genomic_DNA"/>
</dbReference>
<protein>
    <submittedName>
        <fullName evidence="2">Uncharacterized protein</fullName>
    </submittedName>
</protein>